<sequence length="64" mass="6566">MERFVRLIVAGGVVLVGACWLVAFADYGSVPWASGVVLALLGTAAVFAGILGELEPGAFAVEEE</sequence>
<accession>A0A7D6GLZ5</accession>
<dbReference type="AlphaFoldDB" id="A0A7D6GLZ5"/>
<organism evidence="2 3">
    <name type="scientific">Natrinema zhouii</name>
    <dbReference type="NCBI Taxonomy" id="1710539"/>
    <lineage>
        <taxon>Archaea</taxon>
        <taxon>Methanobacteriati</taxon>
        <taxon>Methanobacteriota</taxon>
        <taxon>Stenosarchaea group</taxon>
        <taxon>Halobacteria</taxon>
        <taxon>Halobacteriales</taxon>
        <taxon>Natrialbaceae</taxon>
        <taxon>Natrinema</taxon>
    </lineage>
</organism>
<feature type="transmembrane region" description="Helical" evidence="1">
    <location>
        <begin position="7"/>
        <end position="25"/>
    </location>
</feature>
<evidence type="ECO:0000256" key="1">
    <source>
        <dbReference type="SAM" id="Phobius"/>
    </source>
</evidence>
<proteinExistence type="predicted"/>
<keyword evidence="1" id="KW-0812">Transmembrane</keyword>
<dbReference type="EMBL" id="CP059154">
    <property type="protein sequence ID" value="QLK27580.1"/>
    <property type="molecule type" value="Genomic_DNA"/>
</dbReference>
<dbReference type="RefSeq" id="WP_180842741.1">
    <property type="nucleotide sequence ID" value="NZ_CP059154.1"/>
</dbReference>
<feature type="transmembrane region" description="Helical" evidence="1">
    <location>
        <begin position="31"/>
        <end position="51"/>
    </location>
</feature>
<dbReference type="GeneID" id="56143189"/>
<evidence type="ECO:0000313" key="3">
    <source>
        <dbReference type="Proteomes" id="UP000510869"/>
    </source>
</evidence>
<protein>
    <submittedName>
        <fullName evidence="2">Uncharacterized protein</fullName>
    </submittedName>
</protein>
<dbReference type="PROSITE" id="PS51257">
    <property type="entry name" value="PROKAR_LIPOPROTEIN"/>
    <property type="match status" value="1"/>
</dbReference>
<dbReference type="OrthoDB" id="177790at2157"/>
<reference evidence="2 3" key="1">
    <citation type="submission" date="2020-07" db="EMBL/GenBank/DDBJ databases">
        <title>Natrinema (YPL30) sp. nov. and Haloterrigena xxxxxx (YPL8) sp. nov., isolated from a salt mine.</title>
        <authorList>
            <person name="Cui H."/>
        </authorList>
    </citation>
    <scope>NUCLEOTIDE SEQUENCE [LARGE SCALE GENOMIC DNA]</scope>
    <source>
        <strain evidence="2 3">YPL13</strain>
    </source>
</reference>
<keyword evidence="3" id="KW-1185">Reference proteome</keyword>
<dbReference type="Proteomes" id="UP000510869">
    <property type="component" value="Chromosome"/>
</dbReference>
<gene>
    <name evidence="2" type="ORF">HYG81_08250</name>
</gene>
<name>A0A7D6GLZ5_9EURY</name>
<keyword evidence="1" id="KW-1133">Transmembrane helix</keyword>
<evidence type="ECO:0000313" key="2">
    <source>
        <dbReference type="EMBL" id="QLK27580.1"/>
    </source>
</evidence>
<keyword evidence="1" id="KW-0472">Membrane</keyword>
<dbReference type="KEGG" id="nay:HYG81_08250"/>